<sequence>MLDLSRLLVSPQSRYSQLFNTQRAPGNVVWNSMASVDNVDDSFATELIDSSQKLELEGYSSSNKAFDSCQLALELPRHRRLDRLILLKAWHLIDTPTDQDLSDKMPNEVDHA</sequence>
<gene>
    <name evidence="1" type="ORF">PXEA_LOCUS7671</name>
</gene>
<name>A0A3S5AEA2_9PLAT</name>
<organism evidence="1 2">
    <name type="scientific">Protopolystoma xenopodis</name>
    <dbReference type="NCBI Taxonomy" id="117903"/>
    <lineage>
        <taxon>Eukaryota</taxon>
        <taxon>Metazoa</taxon>
        <taxon>Spiralia</taxon>
        <taxon>Lophotrochozoa</taxon>
        <taxon>Platyhelminthes</taxon>
        <taxon>Monogenea</taxon>
        <taxon>Polyopisthocotylea</taxon>
        <taxon>Polystomatidea</taxon>
        <taxon>Polystomatidae</taxon>
        <taxon>Protopolystoma</taxon>
    </lineage>
</organism>
<accession>A0A3S5AEA2</accession>
<evidence type="ECO:0000313" key="1">
    <source>
        <dbReference type="EMBL" id="VEL14231.1"/>
    </source>
</evidence>
<dbReference type="Proteomes" id="UP000784294">
    <property type="component" value="Unassembled WGS sequence"/>
</dbReference>
<proteinExistence type="predicted"/>
<dbReference type="AlphaFoldDB" id="A0A3S5AEA2"/>
<dbReference type="EMBL" id="CAAALY010020437">
    <property type="protein sequence ID" value="VEL14231.1"/>
    <property type="molecule type" value="Genomic_DNA"/>
</dbReference>
<keyword evidence="2" id="KW-1185">Reference proteome</keyword>
<reference evidence="1" key="1">
    <citation type="submission" date="2018-11" db="EMBL/GenBank/DDBJ databases">
        <authorList>
            <consortium name="Pathogen Informatics"/>
        </authorList>
    </citation>
    <scope>NUCLEOTIDE SEQUENCE</scope>
</reference>
<evidence type="ECO:0000313" key="2">
    <source>
        <dbReference type="Proteomes" id="UP000784294"/>
    </source>
</evidence>
<protein>
    <submittedName>
        <fullName evidence="1">Uncharacterized protein</fullName>
    </submittedName>
</protein>
<comment type="caution">
    <text evidence="1">The sequence shown here is derived from an EMBL/GenBank/DDBJ whole genome shotgun (WGS) entry which is preliminary data.</text>
</comment>